<accession>A0A1Z1M0J9</accession>
<keyword evidence="1" id="KW-0150">Chloroplast</keyword>
<geneLocation type="chloroplast" evidence="1"/>
<proteinExistence type="predicted"/>
<gene>
    <name evidence="1" type="primary">Orf37</name>
</gene>
<sequence>MYFVIINVTETIFKNLTVDFLYENIYILITFFIKKSF</sequence>
<evidence type="ECO:0000313" key="1">
    <source>
        <dbReference type="EMBL" id="ARW59618.1"/>
    </source>
</evidence>
<dbReference type="EMBL" id="MF101409">
    <property type="protein sequence ID" value="ARW59618.1"/>
    <property type="molecule type" value="Genomic_DNA"/>
</dbReference>
<dbReference type="RefSeq" id="YP_009391474.1">
    <property type="nucleotide sequence ID" value="NC_035258.1"/>
</dbReference>
<protein>
    <submittedName>
        <fullName evidence="1">Uncharacterized protein</fullName>
    </submittedName>
</protein>
<dbReference type="GeneID" id="33353083"/>
<name>A0A1Z1M0J9_9FLOR</name>
<keyword evidence="1" id="KW-0934">Plastid</keyword>
<reference evidence="1" key="1">
    <citation type="journal article" date="2017" name="J. Phycol.">
        <title>Analysis of chloroplast genomes and a supermatrix inform reclassification of the Rhodomelaceae (Rhodophyta).</title>
        <authorList>
            <person name="Diaz-Tapia P."/>
            <person name="Maggs C.A."/>
            <person name="West J.A."/>
            <person name="Verbruggen H."/>
        </authorList>
    </citation>
    <scope>NUCLEOTIDE SEQUENCE</scope>
    <source>
        <strain evidence="1">HV1445</strain>
    </source>
</reference>
<dbReference type="AlphaFoldDB" id="A0A1Z1M0J9"/>
<organism evidence="1">
    <name type="scientific">Platysiphonia delicata</name>
    <dbReference type="NCBI Taxonomy" id="2006979"/>
    <lineage>
        <taxon>Eukaryota</taxon>
        <taxon>Rhodophyta</taxon>
        <taxon>Florideophyceae</taxon>
        <taxon>Rhodymeniophycidae</taxon>
        <taxon>Ceramiales</taxon>
        <taxon>Delesseriaceae</taxon>
        <taxon>Platysiphonia</taxon>
    </lineage>
</organism>